<dbReference type="Pfam" id="PF02748">
    <property type="entry name" value="PyrI_C"/>
    <property type="match status" value="1"/>
</dbReference>
<evidence type="ECO:0000256" key="4">
    <source>
        <dbReference type="HAMAP-Rule" id="MF_00002"/>
    </source>
</evidence>
<keyword evidence="8" id="KW-1185">Reference proteome</keyword>
<comment type="subunit">
    <text evidence="4">Contains catalytic and regulatory chains.</text>
</comment>
<name>A0ABT0C4N9_9BACT</name>
<organism evidence="7 8">
    <name type="scientific">Parabacteroides faecalis</name>
    <dbReference type="NCBI Taxonomy" id="2924040"/>
    <lineage>
        <taxon>Bacteria</taxon>
        <taxon>Pseudomonadati</taxon>
        <taxon>Bacteroidota</taxon>
        <taxon>Bacteroidia</taxon>
        <taxon>Bacteroidales</taxon>
        <taxon>Tannerellaceae</taxon>
        <taxon>Parabacteroides</taxon>
    </lineage>
</organism>
<dbReference type="InterPro" id="IPR036792">
    <property type="entry name" value="Asp_carbatrfase_reg_C_sf"/>
</dbReference>
<dbReference type="Proteomes" id="UP001165444">
    <property type="component" value="Unassembled WGS sequence"/>
</dbReference>
<evidence type="ECO:0000313" key="7">
    <source>
        <dbReference type="EMBL" id="MCJ2381526.1"/>
    </source>
</evidence>
<keyword evidence="3 4" id="KW-0665">Pyrimidine biosynthesis</keyword>
<dbReference type="SUPFAM" id="SSF54893">
    <property type="entry name" value="Aspartate carbamoyltransferase, Regulatory-chain, N-terminal domain"/>
    <property type="match status" value="1"/>
</dbReference>
<keyword evidence="2 4" id="KW-0862">Zinc</keyword>
<dbReference type="SUPFAM" id="SSF57825">
    <property type="entry name" value="Aspartate carbamoyltransferase, Regulatory-chain, C-terminal domain"/>
    <property type="match status" value="1"/>
</dbReference>
<sequence length="156" mass="17511">MSAAKNNKELQVAAIENGTVIDHIPSNQLFKVASLLELDKMEGNTITIANNLPSKKCGFKGMIKISDKFFNDDEISRIALVAPNVILNIIRNYEVVEKKRVALPDEIIGLVKCNNPKCITNNEPMPTRFEVIDKEAGTIKCHYCERKINKDDIIIK</sequence>
<evidence type="ECO:0000313" key="8">
    <source>
        <dbReference type="Proteomes" id="UP001165444"/>
    </source>
</evidence>
<dbReference type="InterPro" id="IPR020542">
    <property type="entry name" value="Asp_carbamoyltrfase_reg_C"/>
</dbReference>
<dbReference type="InterPro" id="IPR036793">
    <property type="entry name" value="Asp_carbatrfase_reg_N_sf"/>
</dbReference>
<evidence type="ECO:0000259" key="5">
    <source>
        <dbReference type="Pfam" id="PF01948"/>
    </source>
</evidence>
<feature type="binding site" evidence="4">
    <location>
        <position position="141"/>
    </location>
    <ligand>
        <name>Zn(2+)</name>
        <dbReference type="ChEBI" id="CHEBI:29105"/>
    </ligand>
</feature>
<keyword evidence="1 4" id="KW-0479">Metal-binding</keyword>
<feature type="binding site" evidence="4">
    <location>
        <position position="113"/>
    </location>
    <ligand>
        <name>Zn(2+)</name>
        <dbReference type="ChEBI" id="CHEBI:29105"/>
    </ligand>
</feature>
<dbReference type="InterPro" id="IPR020545">
    <property type="entry name" value="Asp_carbamoyltransf_reg_N"/>
</dbReference>
<evidence type="ECO:0000256" key="3">
    <source>
        <dbReference type="ARBA" id="ARBA00022975"/>
    </source>
</evidence>
<dbReference type="NCBIfam" id="TIGR00240">
    <property type="entry name" value="ATCase_reg"/>
    <property type="match status" value="1"/>
</dbReference>
<evidence type="ECO:0000259" key="6">
    <source>
        <dbReference type="Pfam" id="PF02748"/>
    </source>
</evidence>
<dbReference type="PANTHER" id="PTHR35805">
    <property type="entry name" value="ASPARTATE CARBAMOYLTRANSFERASE REGULATORY CHAIN"/>
    <property type="match status" value="1"/>
</dbReference>
<protein>
    <recommendedName>
        <fullName evidence="4">Aspartate carbamoyltransferase regulatory chain</fullName>
    </recommendedName>
</protein>
<dbReference type="InterPro" id="IPR002801">
    <property type="entry name" value="Asp_carbamoylTrfase_reg"/>
</dbReference>
<dbReference type="RefSeq" id="WP_022454745.1">
    <property type="nucleotide sequence ID" value="NZ_JAKZMM010000036.1"/>
</dbReference>
<evidence type="ECO:0000256" key="2">
    <source>
        <dbReference type="ARBA" id="ARBA00022833"/>
    </source>
</evidence>
<dbReference type="Gene3D" id="2.30.30.20">
    <property type="entry name" value="Aspartate carbamoyltransferase regulatory subunit, C-terminal domain"/>
    <property type="match status" value="1"/>
</dbReference>
<dbReference type="Gene3D" id="3.30.70.140">
    <property type="entry name" value="Aspartate carbamoyltransferase regulatory subunit, N-terminal domain"/>
    <property type="match status" value="1"/>
</dbReference>
<dbReference type="GO" id="GO:0004070">
    <property type="term" value="F:aspartate carbamoyltransferase activity"/>
    <property type="evidence" value="ECO:0007669"/>
    <property type="project" value="UniProtKB-EC"/>
</dbReference>
<dbReference type="HAMAP" id="MF_00002">
    <property type="entry name" value="Asp_carb_tr_reg"/>
    <property type="match status" value="1"/>
</dbReference>
<comment type="similarity">
    <text evidence="4">Belongs to the PyrI family.</text>
</comment>
<dbReference type="EMBL" id="JAKZMM010000036">
    <property type="protein sequence ID" value="MCJ2381526.1"/>
    <property type="molecule type" value="Genomic_DNA"/>
</dbReference>
<reference evidence="7 8" key="1">
    <citation type="submission" date="2022-03" db="EMBL/GenBank/DDBJ databases">
        <title>Parabacteroides sp. nov. isolated from swine feces.</title>
        <authorList>
            <person name="Bak J.E."/>
        </authorList>
    </citation>
    <scope>NUCLEOTIDE SEQUENCE [LARGE SCALE GENOMIC DNA]</scope>
    <source>
        <strain evidence="7 8">AGMB00274</strain>
    </source>
</reference>
<dbReference type="Pfam" id="PF01948">
    <property type="entry name" value="PyrI"/>
    <property type="match status" value="1"/>
</dbReference>
<comment type="cofactor">
    <cofactor evidence="4">
        <name>Zn(2+)</name>
        <dbReference type="ChEBI" id="CHEBI:29105"/>
    </cofactor>
    <text evidence="4">Binds 1 zinc ion per subunit.</text>
</comment>
<dbReference type="PANTHER" id="PTHR35805:SF1">
    <property type="entry name" value="ASPARTATE CARBAMOYLTRANSFERASE REGULATORY CHAIN"/>
    <property type="match status" value="1"/>
</dbReference>
<feature type="domain" description="Aspartate carbamoyltransferase regulatory subunit C-terminal" evidence="6">
    <location>
        <begin position="106"/>
        <end position="153"/>
    </location>
</feature>
<accession>A0ABT0C4N9</accession>
<keyword evidence="7" id="KW-0808">Transferase</keyword>
<gene>
    <name evidence="4 7" type="primary">pyrI</name>
    <name evidence="7" type="ORF">MUN53_13060</name>
</gene>
<comment type="caution">
    <text evidence="7">The sequence shown here is derived from an EMBL/GenBank/DDBJ whole genome shotgun (WGS) entry which is preliminary data.</text>
</comment>
<proteinExistence type="inferred from homology"/>
<feature type="binding site" evidence="4">
    <location>
        <position position="118"/>
    </location>
    <ligand>
        <name>Zn(2+)</name>
        <dbReference type="ChEBI" id="CHEBI:29105"/>
    </ligand>
</feature>
<evidence type="ECO:0000256" key="1">
    <source>
        <dbReference type="ARBA" id="ARBA00022723"/>
    </source>
</evidence>
<feature type="binding site" evidence="4">
    <location>
        <position position="144"/>
    </location>
    <ligand>
        <name>Zn(2+)</name>
        <dbReference type="ChEBI" id="CHEBI:29105"/>
    </ligand>
</feature>
<comment type="function">
    <text evidence="4">Involved in allosteric regulation of aspartate carbamoyltransferase.</text>
</comment>
<feature type="domain" description="Aspartate carbamoyltransferase regulatory subunit N-terminal" evidence="5">
    <location>
        <begin position="10"/>
        <end position="101"/>
    </location>
</feature>